<dbReference type="InterPro" id="IPR003959">
    <property type="entry name" value="ATPase_AAA_core"/>
</dbReference>
<evidence type="ECO:0000313" key="2">
    <source>
        <dbReference type="EMBL" id="KAH7131774.1"/>
    </source>
</evidence>
<proteinExistence type="predicted"/>
<keyword evidence="3" id="KW-1185">Reference proteome</keyword>
<sequence>MNTLQAVIKHLWKSASRNMSSFQDGVFEYPFWDLVNHKEELLMYKSDQDGLRSKHSPEYNEMCDQHIDKLIDYLYSHPKLPMKEFKSDWNETNPMTTFMGAGFLFKPGTDVYVEENNEYNAYVIDSVHGGIDHENESQIAPYTVYVWRLVFDGNIIRRGRKMVTIPVFDNRRPISTLPLYPVHFHDETDGGERRRNLIKRGEMYFRSCKKPTFLEYAGVGGKAGKKHYSNTRVVVEHDSRPWEQNSNDYDTELRWIEQRGLPARPPGPRPPPPVEISPEMFVNSAVRIGETSRIATCPCRECADASTSSRVYLRPGYSDYDQIDPFDDDLEKLSPHQHLLCSSHMFAYILKDRTYDLLDVNGLVEPDISERAIDRLVMKPESNKDMIKAIVKTYTDQGANRFRADFIHGKGEGQIILLHGPPGTGKTLTAESVSEYTRRPLLSITTADLGHEPKDLETNLLTFFKNASDWDAVVLLDEADVYLERRDAKDMQRNSIVAVFQRALEYFQDIMFLTTNRVGQFDEAFLSRIHVSISYDPLDNDARHQIWDNLFAKLQEDFERNRGIEI</sequence>
<dbReference type="AlphaFoldDB" id="A0A9P9E6Y5"/>
<name>A0A9P9E6Y5_9PLEO</name>
<dbReference type="Pfam" id="PF00004">
    <property type="entry name" value="AAA"/>
    <property type="match status" value="1"/>
</dbReference>
<dbReference type="InterPro" id="IPR054289">
    <property type="entry name" value="DUF7025"/>
</dbReference>
<dbReference type="SMART" id="SM00382">
    <property type="entry name" value="AAA"/>
    <property type="match status" value="1"/>
</dbReference>
<dbReference type="Pfam" id="PF22942">
    <property type="entry name" value="DUF7025"/>
    <property type="match status" value="1"/>
</dbReference>
<feature type="non-terminal residue" evidence="2">
    <location>
        <position position="1"/>
    </location>
</feature>
<evidence type="ECO:0000313" key="3">
    <source>
        <dbReference type="Proteomes" id="UP000700596"/>
    </source>
</evidence>
<comment type="caution">
    <text evidence="2">The sequence shown here is derived from an EMBL/GenBank/DDBJ whole genome shotgun (WGS) entry which is preliminary data.</text>
</comment>
<organism evidence="2 3">
    <name type="scientific">Dendryphion nanum</name>
    <dbReference type="NCBI Taxonomy" id="256645"/>
    <lineage>
        <taxon>Eukaryota</taxon>
        <taxon>Fungi</taxon>
        <taxon>Dikarya</taxon>
        <taxon>Ascomycota</taxon>
        <taxon>Pezizomycotina</taxon>
        <taxon>Dothideomycetes</taxon>
        <taxon>Pleosporomycetidae</taxon>
        <taxon>Pleosporales</taxon>
        <taxon>Torulaceae</taxon>
        <taxon>Dendryphion</taxon>
    </lineage>
</organism>
<feature type="domain" description="AAA+ ATPase" evidence="1">
    <location>
        <begin position="412"/>
        <end position="538"/>
    </location>
</feature>
<reference evidence="2" key="1">
    <citation type="journal article" date="2021" name="Nat. Commun.">
        <title>Genetic determinants of endophytism in the Arabidopsis root mycobiome.</title>
        <authorList>
            <person name="Mesny F."/>
            <person name="Miyauchi S."/>
            <person name="Thiergart T."/>
            <person name="Pickel B."/>
            <person name="Atanasova L."/>
            <person name="Karlsson M."/>
            <person name="Huettel B."/>
            <person name="Barry K.W."/>
            <person name="Haridas S."/>
            <person name="Chen C."/>
            <person name="Bauer D."/>
            <person name="Andreopoulos W."/>
            <person name="Pangilinan J."/>
            <person name="LaButti K."/>
            <person name="Riley R."/>
            <person name="Lipzen A."/>
            <person name="Clum A."/>
            <person name="Drula E."/>
            <person name="Henrissat B."/>
            <person name="Kohler A."/>
            <person name="Grigoriev I.V."/>
            <person name="Martin F.M."/>
            <person name="Hacquard S."/>
        </authorList>
    </citation>
    <scope>NUCLEOTIDE SEQUENCE</scope>
    <source>
        <strain evidence="2">MPI-CAGE-CH-0243</strain>
    </source>
</reference>
<dbReference type="GO" id="GO:0005524">
    <property type="term" value="F:ATP binding"/>
    <property type="evidence" value="ECO:0007669"/>
    <property type="project" value="InterPro"/>
</dbReference>
<dbReference type="OrthoDB" id="10042665at2759"/>
<gene>
    <name evidence="2" type="ORF">B0J11DRAFT_576732</name>
</gene>
<dbReference type="PANTHER" id="PTHR46411:SF4">
    <property type="entry name" value="AAA+ ATPASE DOMAIN-CONTAINING PROTEIN"/>
    <property type="match status" value="1"/>
</dbReference>
<dbReference type="Gene3D" id="3.40.50.300">
    <property type="entry name" value="P-loop containing nucleotide triphosphate hydrolases"/>
    <property type="match status" value="1"/>
</dbReference>
<dbReference type="PANTHER" id="PTHR46411">
    <property type="entry name" value="FAMILY ATPASE, PUTATIVE-RELATED"/>
    <property type="match status" value="1"/>
</dbReference>
<dbReference type="InterPro" id="IPR003593">
    <property type="entry name" value="AAA+_ATPase"/>
</dbReference>
<dbReference type="EMBL" id="JAGMWT010000003">
    <property type="protein sequence ID" value="KAH7131774.1"/>
    <property type="molecule type" value="Genomic_DNA"/>
</dbReference>
<evidence type="ECO:0000259" key="1">
    <source>
        <dbReference type="SMART" id="SM00382"/>
    </source>
</evidence>
<dbReference type="Proteomes" id="UP000700596">
    <property type="component" value="Unassembled WGS sequence"/>
</dbReference>
<dbReference type="GO" id="GO:0016887">
    <property type="term" value="F:ATP hydrolysis activity"/>
    <property type="evidence" value="ECO:0007669"/>
    <property type="project" value="InterPro"/>
</dbReference>
<accession>A0A9P9E6Y5</accession>
<protein>
    <recommendedName>
        <fullName evidence="1">AAA+ ATPase domain-containing protein</fullName>
    </recommendedName>
</protein>
<dbReference type="SUPFAM" id="SSF52540">
    <property type="entry name" value="P-loop containing nucleoside triphosphate hydrolases"/>
    <property type="match status" value="1"/>
</dbReference>
<dbReference type="InterPro" id="IPR027417">
    <property type="entry name" value="P-loop_NTPase"/>
</dbReference>